<keyword evidence="9" id="KW-0675">Receptor</keyword>
<evidence type="ECO:0000256" key="10">
    <source>
        <dbReference type="ARBA" id="ARBA00023180"/>
    </source>
</evidence>
<dbReference type="OrthoDB" id="6117597at2759"/>
<evidence type="ECO:0000256" key="8">
    <source>
        <dbReference type="ARBA" id="ARBA00023136"/>
    </source>
</evidence>
<feature type="domain" description="Ionotropic receptor 75a N-terminal" evidence="16">
    <location>
        <begin position="28"/>
        <end position="142"/>
    </location>
</feature>
<dbReference type="AlphaFoldDB" id="A0A6J2YYN3"/>
<evidence type="ECO:0000256" key="9">
    <source>
        <dbReference type="ARBA" id="ARBA00023170"/>
    </source>
</evidence>
<feature type="transmembrane region" description="Helical" evidence="13">
    <location>
        <begin position="334"/>
        <end position="358"/>
    </location>
</feature>
<keyword evidence="10" id="KW-0325">Glycoprotein</keyword>
<evidence type="ECO:0000259" key="16">
    <source>
        <dbReference type="Pfam" id="PF24576"/>
    </source>
</evidence>
<evidence type="ECO:0000256" key="4">
    <source>
        <dbReference type="ARBA" id="ARBA00022475"/>
    </source>
</evidence>
<feature type="transmembrane region" description="Helical" evidence="13">
    <location>
        <begin position="523"/>
        <end position="546"/>
    </location>
</feature>
<dbReference type="Pfam" id="PF10613">
    <property type="entry name" value="Lig_chan-Glu_bd"/>
    <property type="match status" value="1"/>
</dbReference>
<sequence>MLPANIKNLEYPIPPYGMYFVLPTSCLQGSPKLLQIVDEFHLFSSPFRWLLLSDNAILKNIIDNMRNLSILVDSDLNLAETMQDDRIIIRKIYKKHIKSSEFLVEDYGSWEKGLKFRKNENFEIITARRRKKLNIQLDTSVVITHQDSLNHLTDKRDKHIDSISKVCYVLVIDLASIYNISLNITYKDTWGYKNNKSEWSGMMGMLTRKEADIGGTSLFLTRERVDLIDYIAMITPTRSKFVFRQPKLSYITNVFVLPFDTKVWISTAVLIIIMIVSLFVLMKWEWKKKTITTVQNTSNSIELSDSFMEIVLLTLAALSQQGAAAMPSSTPGRIATIVLLIALMFMYVSYSANIVALLQTSSNSIKTLEDLLNSRITIGVDDTVYNHFYFSTAEEPIRKAIYEKKVAPPGKPANYMPLEVGVRKMREGLFAFHMETGSGYKLVSEIFREDEKCGLQEIAYIQVVDPWFAIQKNSSYKEMLKIGLRLLQENGMQERENILIYTRKPVCTSKTSTFISVGIIDCYSAAVILAGGMIASIIVLILEVYVHKRMKFYKDHWKGHFNNSRE</sequence>
<evidence type="ECO:0000313" key="17">
    <source>
        <dbReference type="Proteomes" id="UP000504635"/>
    </source>
</evidence>
<organism evidence="17 18">
    <name type="scientific">Sitophilus oryzae</name>
    <name type="common">Rice weevil</name>
    <name type="synonym">Curculio oryzae</name>
    <dbReference type="NCBI Taxonomy" id="7048"/>
    <lineage>
        <taxon>Eukaryota</taxon>
        <taxon>Metazoa</taxon>
        <taxon>Ecdysozoa</taxon>
        <taxon>Arthropoda</taxon>
        <taxon>Hexapoda</taxon>
        <taxon>Insecta</taxon>
        <taxon>Pterygota</taxon>
        <taxon>Neoptera</taxon>
        <taxon>Endopterygota</taxon>
        <taxon>Coleoptera</taxon>
        <taxon>Polyphaga</taxon>
        <taxon>Cucujiformia</taxon>
        <taxon>Curculionidae</taxon>
        <taxon>Dryophthorinae</taxon>
        <taxon>Sitophilus</taxon>
    </lineage>
</organism>
<dbReference type="GO" id="GO:0005886">
    <property type="term" value="C:plasma membrane"/>
    <property type="evidence" value="ECO:0007669"/>
    <property type="project" value="UniProtKB-SubCell"/>
</dbReference>
<gene>
    <name evidence="18" type="primary">LOC115891848</name>
</gene>
<dbReference type="InParanoid" id="A0A6J2YYN3"/>
<evidence type="ECO:0000259" key="14">
    <source>
        <dbReference type="Pfam" id="PF00060"/>
    </source>
</evidence>
<feature type="domain" description="Ionotropic glutamate receptor L-glutamate and glycine-binding" evidence="15">
    <location>
        <begin position="161"/>
        <end position="232"/>
    </location>
</feature>
<dbReference type="PANTHER" id="PTHR42643">
    <property type="entry name" value="IONOTROPIC RECEPTOR 20A-RELATED"/>
    <property type="match status" value="1"/>
</dbReference>
<accession>A0A6J2YYN3</accession>
<dbReference type="Proteomes" id="UP000504635">
    <property type="component" value="Unplaced"/>
</dbReference>
<dbReference type="GO" id="GO:0050906">
    <property type="term" value="P:detection of stimulus involved in sensory perception"/>
    <property type="evidence" value="ECO:0007669"/>
    <property type="project" value="UniProtKB-ARBA"/>
</dbReference>
<dbReference type="InterPro" id="IPR052192">
    <property type="entry name" value="Insect_Ionotropic_Sensory_Rcpt"/>
</dbReference>
<keyword evidence="3" id="KW-0813">Transport</keyword>
<keyword evidence="8 13" id="KW-0472">Membrane</keyword>
<evidence type="ECO:0000256" key="11">
    <source>
        <dbReference type="ARBA" id="ARBA00023286"/>
    </source>
</evidence>
<keyword evidence="4" id="KW-1003">Cell membrane</keyword>
<keyword evidence="12" id="KW-0407">Ion channel</keyword>
<keyword evidence="7" id="KW-0406">Ion transport</keyword>
<dbReference type="InterPro" id="IPR019594">
    <property type="entry name" value="Glu/Gly-bd"/>
</dbReference>
<evidence type="ECO:0000313" key="18">
    <source>
        <dbReference type="RefSeq" id="XP_030768286.1"/>
    </source>
</evidence>
<evidence type="ECO:0000256" key="5">
    <source>
        <dbReference type="ARBA" id="ARBA00022692"/>
    </source>
</evidence>
<reference evidence="18" key="1">
    <citation type="submission" date="2025-08" db="UniProtKB">
        <authorList>
            <consortium name="RefSeq"/>
        </authorList>
    </citation>
    <scope>IDENTIFICATION</scope>
    <source>
        <tissue evidence="18">Gonads</tissue>
    </source>
</reference>
<protein>
    <submittedName>
        <fullName evidence="18">Ionotropic receptor 75a-like</fullName>
    </submittedName>
</protein>
<keyword evidence="11" id="KW-1071">Ligand-gated ion channel</keyword>
<evidence type="ECO:0000256" key="3">
    <source>
        <dbReference type="ARBA" id="ARBA00022448"/>
    </source>
</evidence>
<evidence type="ECO:0000256" key="7">
    <source>
        <dbReference type="ARBA" id="ARBA00023065"/>
    </source>
</evidence>
<dbReference type="InterPro" id="IPR001320">
    <property type="entry name" value="Iontro_rcpt_C"/>
</dbReference>
<feature type="transmembrane region" description="Helical" evidence="13">
    <location>
        <begin position="263"/>
        <end position="282"/>
    </location>
</feature>
<evidence type="ECO:0000256" key="6">
    <source>
        <dbReference type="ARBA" id="ARBA00022989"/>
    </source>
</evidence>
<dbReference type="RefSeq" id="XP_030768286.1">
    <property type="nucleotide sequence ID" value="XM_030912426.1"/>
</dbReference>
<keyword evidence="6 13" id="KW-1133">Transmembrane helix</keyword>
<dbReference type="GO" id="GO:0015276">
    <property type="term" value="F:ligand-gated monoatomic ion channel activity"/>
    <property type="evidence" value="ECO:0007669"/>
    <property type="project" value="InterPro"/>
</dbReference>
<dbReference type="GeneID" id="115891848"/>
<dbReference type="FunCoup" id="A0A6J2YYN3">
    <property type="interactions" value="3"/>
</dbReference>
<evidence type="ECO:0000259" key="15">
    <source>
        <dbReference type="Pfam" id="PF10613"/>
    </source>
</evidence>
<dbReference type="Gene3D" id="1.10.287.70">
    <property type="match status" value="1"/>
</dbReference>
<evidence type="ECO:0000256" key="12">
    <source>
        <dbReference type="ARBA" id="ARBA00023303"/>
    </source>
</evidence>
<dbReference type="Pfam" id="PF24576">
    <property type="entry name" value="IR75A_N"/>
    <property type="match status" value="1"/>
</dbReference>
<evidence type="ECO:0000256" key="2">
    <source>
        <dbReference type="ARBA" id="ARBA00008685"/>
    </source>
</evidence>
<keyword evidence="17" id="KW-1185">Reference proteome</keyword>
<feature type="domain" description="Ionotropic glutamate receptor C-terminal" evidence="14">
    <location>
        <begin position="261"/>
        <end position="512"/>
    </location>
</feature>
<evidence type="ECO:0000256" key="1">
    <source>
        <dbReference type="ARBA" id="ARBA00004651"/>
    </source>
</evidence>
<proteinExistence type="inferred from homology"/>
<name>A0A6J2YYN3_SITOR</name>
<comment type="subcellular location">
    <subcellularLocation>
        <location evidence="1">Cell membrane</location>
        <topology evidence="1">Multi-pass membrane protein</topology>
    </subcellularLocation>
</comment>
<dbReference type="Gene3D" id="3.40.190.10">
    <property type="entry name" value="Periplasmic binding protein-like II"/>
    <property type="match status" value="1"/>
</dbReference>
<dbReference type="SUPFAM" id="SSF53850">
    <property type="entry name" value="Periplasmic binding protein-like II"/>
    <property type="match status" value="1"/>
</dbReference>
<dbReference type="PANTHER" id="PTHR42643:SF33">
    <property type="entry name" value="GLUTAMATE RECEPTOR 2-LIKE PROTEIN"/>
    <property type="match status" value="1"/>
</dbReference>
<dbReference type="InterPro" id="IPR057074">
    <property type="entry name" value="IR75A_N"/>
</dbReference>
<dbReference type="Pfam" id="PF00060">
    <property type="entry name" value="Lig_chan"/>
    <property type="match status" value="1"/>
</dbReference>
<dbReference type="KEGG" id="soy:115891848"/>
<keyword evidence="5 13" id="KW-0812">Transmembrane</keyword>
<comment type="similarity">
    <text evidence="2">Belongs to the glutamate-gated ion channel (TC 1.A.10.1) family.</text>
</comment>
<evidence type="ECO:0000256" key="13">
    <source>
        <dbReference type="SAM" id="Phobius"/>
    </source>
</evidence>